<organism evidence="1 2">
    <name type="scientific">Sinomicrobium pectinilyticum</name>
    <dbReference type="NCBI Taxonomy" id="1084421"/>
    <lineage>
        <taxon>Bacteria</taxon>
        <taxon>Pseudomonadati</taxon>
        <taxon>Bacteroidota</taxon>
        <taxon>Flavobacteriia</taxon>
        <taxon>Flavobacteriales</taxon>
        <taxon>Flavobacteriaceae</taxon>
        <taxon>Sinomicrobium</taxon>
    </lineage>
</organism>
<proteinExistence type="predicted"/>
<reference evidence="1 2" key="1">
    <citation type="submission" date="2018-10" db="EMBL/GenBank/DDBJ databases">
        <title>Sinomicrobium pectinilyticum sp. nov., a pectinase-producing bacterium isolated from alkaline and saline soil, and emended description of the genus Sinomicrobium.</title>
        <authorList>
            <person name="Cheng B."/>
            <person name="Li C."/>
            <person name="Lai Q."/>
            <person name="Du M."/>
            <person name="Shao Z."/>
            <person name="Xu P."/>
            <person name="Yang C."/>
        </authorList>
    </citation>
    <scope>NUCLEOTIDE SEQUENCE [LARGE SCALE GENOMIC DNA]</scope>
    <source>
        <strain evidence="1 2">5DNS001</strain>
    </source>
</reference>
<dbReference type="EMBL" id="RJTM01000011">
    <property type="protein sequence ID" value="RNL93505.1"/>
    <property type="molecule type" value="Genomic_DNA"/>
</dbReference>
<comment type="caution">
    <text evidence="1">The sequence shown here is derived from an EMBL/GenBank/DDBJ whole genome shotgun (WGS) entry which is preliminary data.</text>
</comment>
<dbReference type="AlphaFoldDB" id="A0A3N0F0B4"/>
<protein>
    <submittedName>
        <fullName evidence="1">Uncharacterized protein</fullName>
    </submittedName>
</protein>
<keyword evidence="2" id="KW-1185">Reference proteome</keyword>
<accession>A0A3N0F0B4</accession>
<sequence length="78" mass="9424">MLFDLDLYLKDIPERRLIDCHIQTKNYKIQTIRAGTLKKYPDRYRISTLYINTIQTQKYQTLKIRLLTPIEIKSTSIY</sequence>
<dbReference type="Proteomes" id="UP000267469">
    <property type="component" value="Unassembled WGS sequence"/>
</dbReference>
<name>A0A3N0F0B4_SINP1</name>
<gene>
    <name evidence="1" type="ORF">ED312_02465</name>
</gene>
<evidence type="ECO:0000313" key="1">
    <source>
        <dbReference type="EMBL" id="RNL93505.1"/>
    </source>
</evidence>
<evidence type="ECO:0000313" key="2">
    <source>
        <dbReference type="Proteomes" id="UP000267469"/>
    </source>
</evidence>